<feature type="non-terminal residue" evidence="1">
    <location>
        <position position="1"/>
    </location>
</feature>
<organism evidence="1 2">
    <name type="scientific">Rhizobium leguminosarum bv. trifolii WSM597</name>
    <dbReference type="NCBI Taxonomy" id="754764"/>
    <lineage>
        <taxon>Bacteria</taxon>
        <taxon>Pseudomonadati</taxon>
        <taxon>Pseudomonadota</taxon>
        <taxon>Alphaproteobacteria</taxon>
        <taxon>Hyphomicrobiales</taxon>
        <taxon>Rhizobiaceae</taxon>
        <taxon>Rhizobium/Agrobacterium group</taxon>
        <taxon>Rhizobium</taxon>
    </lineage>
</organism>
<evidence type="ECO:0000313" key="1">
    <source>
        <dbReference type="EMBL" id="EJB05502.1"/>
    </source>
</evidence>
<protein>
    <recommendedName>
        <fullName evidence="3">IS630 family transposase</fullName>
    </recommendedName>
</protein>
<evidence type="ECO:0008006" key="3">
    <source>
        <dbReference type="Google" id="ProtNLM"/>
    </source>
</evidence>
<name>I9NFJ8_RHILT</name>
<dbReference type="Proteomes" id="UP000005092">
    <property type="component" value="Unassembled WGS sequence"/>
</dbReference>
<proteinExistence type="predicted"/>
<gene>
    <name evidence="1" type="ORF">Rleg9DRAFT_4387</name>
</gene>
<evidence type="ECO:0000313" key="2">
    <source>
        <dbReference type="Proteomes" id="UP000005092"/>
    </source>
</evidence>
<sequence>GLRQAQARTRNAIDDALAAILQTVSPKECLNYFKEAGYERT</sequence>
<dbReference type="EMBL" id="JH719381">
    <property type="protein sequence ID" value="EJB05502.1"/>
    <property type="molecule type" value="Genomic_DNA"/>
</dbReference>
<reference evidence="1 2" key="1">
    <citation type="submission" date="2012-02" db="EMBL/GenBank/DDBJ databases">
        <title>Improved High-Quality Draft Sequence of Rhizobium leguminosarum bv. trifolii WSM597.</title>
        <authorList>
            <consortium name="US DOE Joint Genome Institute"/>
            <person name="Lucas S."/>
            <person name="Han J."/>
            <person name="Lapidus A."/>
            <person name="Cheng J.-F."/>
            <person name="Goodwin L."/>
            <person name="Pitluck S."/>
            <person name="Peters L."/>
            <person name="Ovchinnikova G."/>
            <person name="Held B."/>
            <person name="Detter J.C."/>
            <person name="Han C."/>
            <person name="Tapia R."/>
            <person name="Land M."/>
            <person name="Hauser L."/>
            <person name="Kyrpides N."/>
            <person name="Ivanova N."/>
            <person name="Pagani I."/>
            <person name="Brau L."/>
            <person name="Yates R."/>
            <person name="O'Hara G."/>
            <person name="Rui T."/>
            <person name="Howieson J."/>
            <person name="Reeve W."/>
            <person name="Woyke T."/>
        </authorList>
    </citation>
    <scope>NUCLEOTIDE SEQUENCE [LARGE SCALE GENOMIC DNA]</scope>
    <source>
        <strain evidence="1 2">WSM597</strain>
    </source>
</reference>
<dbReference type="HOGENOM" id="CLU_3281828_0_0_5"/>
<accession>I9NFJ8</accession>
<dbReference type="AlphaFoldDB" id="I9NFJ8"/>